<reference evidence="2 3" key="1">
    <citation type="submission" date="2018-11" db="EMBL/GenBank/DDBJ databases">
        <title>Genomic Encyclopedia of Type Strains, Phase IV (KMG-IV): sequencing the most valuable type-strain genomes for metagenomic binning, comparative biology and taxonomic classification.</title>
        <authorList>
            <person name="Goeker M."/>
        </authorList>
    </citation>
    <scope>NUCLEOTIDE SEQUENCE [LARGE SCALE GENOMIC DNA]</scope>
    <source>
        <strain evidence="2 3">DSM 100316</strain>
    </source>
</reference>
<accession>A0A3N2DQ85</accession>
<dbReference type="NCBIfam" id="TIGR01730">
    <property type="entry name" value="RND_mfp"/>
    <property type="match status" value="1"/>
</dbReference>
<dbReference type="GO" id="GO:1990281">
    <property type="term" value="C:efflux pump complex"/>
    <property type="evidence" value="ECO:0007669"/>
    <property type="project" value="TreeGrafter"/>
</dbReference>
<protein>
    <submittedName>
        <fullName evidence="2">RND family efflux transporter MFP subunit</fullName>
    </submittedName>
</protein>
<proteinExistence type="inferred from homology"/>
<dbReference type="InterPro" id="IPR006143">
    <property type="entry name" value="RND_pump_MFP"/>
</dbReference>
<dbReference type="Gene3D" id="2.40.420.20">
    <property type="match status" value="1"/>
</dbReference>
<sequence length="394" mass="43339">MNKKIVLPSLTLLLGAAAVYGLMFGRPTPTPQQVLVSPPPVVQTFVATPQTVQLQVESQGSIRPHRQIDLVAQVGGKVVEVDADFLDGAFFPVGQQLLMIEQADYRFALVKARAKVFEAQEALATTKGMVLQAKREWRDLGNAEANALFLKEPQLRAAEARLEAAKSEQQQAELALARTIISTPFAGRIQQTLVNLGQYVAPGTPVARIYATDRVEVKLPLTDRQVALLDLPLHYQGESIGQQPAPLAVTLSAQFAARQWQWRAEVRRTDASIDVQNRVVYAVAEVANPFARDLATRRPPLMVGQFVQASIEGRELDNVLLLPRRALQPGNKLWLVDDDNRLQALTVELLQATRQQVAVRATVEGAVRVLVSALDFYVEGLEVLPQPMQEAGDE</sequence>
<dbReference type="PANTHER" id="PTHR30469">
    <property type="entry name" value="MULTIDRUG RESISTANCE PROTEIN MDTA"/>
    <property type="match status" value="1"/>
</dbReference>
<comment type="caution">
    <text evidence="2">The sequence shown here is derived from an EMBL/GenBank/DDBJ whole genome shotgun (WGS) entry which is preliminary data.</text>
</comment>
<dbReference type="RefSeq" id="WP_123712729.1">
    <property type="nucleotide sequence ID" value="NZ_RKHR01000004.1"/>
</dbReference>
<dbReference type="PANTHER" id="PTHR30469:SF12">
    <property type="entry name" value="MULTIDRUG RESISTANCE PROTEIN MDTA"/>
    <property type="match status" value="1"/>
</dbReference>
<dbReference type="AlphaFoldDB" id="A0A3N2DQ85"/>
<evidence type="ECO:0000313" key="3">
    <source>
        <dbReference type="Proteomes" id="UP000275394"/>
    </source>
</evidence>
<comment type="similarity">
    <text evidence="1">Belongs to the membrane fusion protein (MFP) (TC 8.A.1) family.</text>
</comment>
<dbReference type="Gene3D" id="2.40.30.170">
    <property type="match status" value="1"/>
</dbReference>
<dbReference type="SUPFAM" id="SSF111369">
    <property type="entry name" value="HlyD-like secretion proteins"/>
    <property type="match status" value="1"/>
</dbReference>
<keyword evidence="3" id="KW-1185">Reference proteome</keyword>
<evidence type="ECO:0000256" key="1">
    <source>
        <dbReference type="ARBA" id="ARBA00009477"/>
    </source>
</evidence>
<dbReference type="GO" id="GO:0015562">
    <property type="term" value="F:efflux transmembrane transporter activity"/>
    <property type="evidence" value="ECO:0007669"/>
    <property type="project" value="TreeGrafter"/>
</dbReference>
<dbReference type="EMBL" id="RKHR01000004">
    <property type="protein sequence ID" value="ROS01986.1"/>
    <property type="molecule type" value="Genomic_DNA"/>
</dbReference>
<dbReference type="Proteomes" id="UP000275394">
    <property type="component" value="Unassembled WGS sequence"/>
</dbReference>
<dbReference type="Gene3D" id="2.40.50.100">
    <property type="match status" value="1"/>
</dbReference>
<dbReference type="Gene3D" id="1.10.287.470">
    <property type="entry name" value="Helix hairpin bin"/>
    <property type="match status" value="1"/>
</dbReference>
<name>A0A3N2DQ85_9GAMM</name>
<gene>
    <name evidence="2" type="ORF">EDC56_2435</name>
</gene>
<evidence type="ECO:0000313" key="2">
    <source>
        <dbReference type="EMBL" id="ROS01986.1"/>
    </source>
</evidence>
<organism evidence="2 3">
    <name type="scientific">Sinobacterium caligoides</name>
    <dbReference type="NCBI Taxonomy" id="933926"/>
    <lineage>
        <taxon>Bacteria</taxon>
        <taxon>Pseudomonadati</taxon>
        <taxon>Pseudomonadota</taxon>
        <taxon>Gammaproteobacteria</taxon>
        <taxon>Cellvibrionales</taxon>
        <taxon>Spongiibacteraceae</taxon>
        <taxon>Sinobacterium</taxon>
    </lineage>
</organism>
<dbReference type="OrthoDB" id="5730196at2"/>